<dbReference type="PANTHER" id="PTHR47829">
    <property type="entry name" value="HYDROLASE, PUTATIVE (AFU_ORTHOLOGUE AFUA_1G12880)-RELATED"/>
    <property type="match status" value="1"/>
</dbReference>
<organism evidence="2 3">
    <name type="scientific">Gonapodya prolifera (strain JEL478)</name>
    <name type="common">Monoblepharis prolifera</name>
    <dbReference type="NCBI Taxonomy" id="1344416"/>
    <lineage>
        <taxon>Eukaryota</taxon>
        <taxon>Fungi</taxon>
        <taxon>Fungi incertae sedis</taxon>
        <taxon>Chytridiomycota</taxon>
        <taxon>Chytridiomycota incertae sedis</taxon>
        <taxon>Monoblepharidomycetes</taxon>
        <taxon>Monoblepharidales</taxon>
        <taxon>Gonapodyaceae</taxon>
        <taxon>Gonapodya</taxon>
    </lineage>
</organism>
<protein>
    <submittedName>
        <fullName evidence="2">APH-domain-containing protein</fullName>
    </submittedName>
</protein>
<dbReference type="Proteomes" id="UP000070544">
    <property type="component" value="Unassembled WGS sequence"/>
</dbReference>
<dbReference type="InterPro" id="IPR002575">
    <property type="entry name" value="Aminoglycoside_PTrfase"/>
</dbReference>
<dbReference type="EMBL" id="KQ965736">
    <property type="protein sequence ID" value="KXS20250.1"/>
    <property type="molecule type" value="Genomic_DNA"/>
</dbReference>
<sequence length="389" mass="42922">MAEFSDVPELGQQTVDAISDINVPLLSGFLKAKIPDLVLPLKVKKFASGQSNPTFKITDAKGRAMVVRRKPPGELVSETAHQVDREFRVLSALCNNTTLPVPKVYFLEEDRSVAGAMFYVMDFIEGRIFTDSRLLKVPAQDRREIYISCARTFARMHKVDPRGCGLAGQKGFHKIGDFYPRQLKTWSQIHAAQRTVKYPNGKLVPQIERFDEIVSWLQKNMLKDEVAIVHGDSSLHNVIVHNTEPRIVGILDWELSTIGHPLADLATLLSPFFNNPVAGGALSSSSPALNRGPGFEEHDAVAYMKAYANEAGRSVDGVWGVWDFCMCFSRLKSAVIMQGIAVREARGQASSTFAQAYAAMVPNLNKQAIQYMERGVVSAEGKVKGAGKL</sequence>
<proteinExistence type="predicted"/>
<dbReference type="SUPFAM" id="SSF56112">
    <property type="entry name" value="Protein kinase-like (PK-like)"/>
    <property type="match status" value="1"/>
</dbReference>
<dbReference type="OMA" id="MCVYRHP"/>
<dbReference type="Pfam" id="PF01636">
    <property type="entry name" value="APH"/>
    <property type="match status" value="1"/>
</dbReference>
<gene>
    <name evidence="2" type="ORF">M427DRAFT_152129</name>
</gene>
<dbReference type="CDD" id="cd05154">
    <property type="entry name" value="ACAD10_11_N-like"/>
    <property type="match status" value="1"/>
</dbReference>
<dbReference type="Gene3D" id="3.90.1200.10">
    <property type="match status" value="1"/>
</dbReference>
<keyword evidence="3" id="KW-1185">Reference proteome</keyword>
<dbReference type="STRING" id="1344416.A0A139AU35"/>
<evidence type="ECO:0000313" key="2">
    <source>
        <dbReference type="EMBL" id="KXS20250.1"/>
    </source>
</evidence>
<dbReference type="InterPro" id="IPR052898">
    <property type="entry name" value="ACAD10-like"/>
</dbReference>
<name>A0A139AU35_GONPJ</name>
<evidence type="ECO:0000259" key="1">
    <source>
        <dbReference type="Pfam" id="PF01636"/>
    </source>
</evidence>
<dbReference type="InterPro" id="IPR011009">
    <property type="entry name" value="Kinase-like_dom_sf"/>
</dbReference>
<reference evidence="2 3" key="1">
    <citation type="journal article" date="2015" name="Genome Biol. Evol.">
        <title>Phylogenomic analyses indicate that early fungi evolved digesting cell walls of algal ancestors of land plants.</title>
        <authorList>
            <person name="Chang Y."/>
            <person name="Wang S."/>
            <person name="Sekimoto S."/>
            <person name="Aerts A.L."/>
            <person name="Choi C."/>
            <person name="Clum A."/>
            <person name="LaButti K.M."/>
            <person name="Lindquist E.A."/>
            <person name="Yee Ngan C."/>
            <person name="Ohm R.A."/>
            <person name="Salamov A.A."/>
            <person name="Grigoriev I.V."/>
            <person name="Spatafora J.W."/>
            <person name="Berbee M.L."/>
        </authorList>
    </citation>
    <scope>NUCLEOTIDE SEQUENCE [LARGE SCALE GENOMIC DNA]</scope>
    <source>
        <strain evidence="2 3">JEL478</strain>
    </source>
</reference>
<dbReference type="PANTHER" id="PTHR47829:SF1">
    <property type="entry name" value="HAD FAMILY PHOSPHATASE"/>
    <property type="match status" value="1"/>
</dbReference>
<feature type="domain" description="Aminoglycoside phosphotransferase" evidence="1">
    <location>
        <begin position="43"/>
        <end position="275"/>
    </location>
</feature>
<dbReference type="OrthoDB" id="191037at2759"/>
<dbReference type="Gene3D" id="3.30.200.20">
    <property type="entry name" value="Phosphorylase Kinase, domain 1"/>
    <property type="match status" value="1"/>
</dbReference>
<dbReference type="InterPro" id="IPR041726">
    <property type="entry name" value="ACAD10_11_N"/>
</dbReference>
<accession>A0A139AU35</accession>
<evidence type="ECO:0000313" key="3">
    <source>
        <dbReference type="Proteomes" id="UP000070544"/>
    </source>
</evidence>
<dbReference type="AlphaFoldDB" id="A0A139AU35"/>